<evidence type="ECO:0000256" key="2">
    <source>
        <dbReference type="SAM" id="SignalP"/>
    </source>
</evidence>
<evidence type="ECO:0000313" key="5">
    <source>
        <dbReference type="Proteomes" id="UP000523545"/>
    </source>
</evidence>
<comment type="caution">
    <text evidence="4">The sequence shown here is derived from an EMBL/GenBank/DDBJ whole genome shotgun (WGS) entry which is preliminary data.</text>
</comment>
<protein>
    <submittedName>
        <fullName evidence="4">Glucose/arabinose dehydrogenase</fullName>
    </submittedName>
</protein>
<feature type="region of interest" description="Disordered" evidence="1">
    <location>
        <begin position="338"/>
        <end position="381"/>
    </location>
</feature>
<feature type="chain" id="PRO_5031371416" evidence="2">
    <location>
        <begin position="25"/>
        <end position="381"/>
    </location>
</feature>
<organism evidence="4 5">
    <name type="scientific">Micromonospora jinlongensis</name>
    <dbReference type="NCBI Taxonomy" id="1287877"/>
    <lineage>
        <taxon>Bacteria</taxon>
        <taxon>Bacillati</taxon>
        <taxon>Actinomycetota</taxon>
        <taxon>Actinomycetes</taxon>
        <taxon>Micromonosporales</taxon>
        <taxon>Micromonosporaceae</taxon>
        <taxon>Micromonospora</taxon>
    </lineage>
</organism>
<dbReference type="RefSeq" id="WP_179782582.1">
    <property type="nucleotide sequence ID" value="NZ_JACCHK010000001.1"/>
</dbReference>
<dbReference type="InterPro" id="IPR011041">
    <property type="entry name" value="Quinoprot_gluc/sorb_DH_b-prop"/>
</dbReference>
<reference evidence="4 5" key="1">
    <citation type="submission" date="2020-07" db="EMBL/GenBank/DDBJ databases">
        <title>Sequencing the genomes of 1000 actinobacteria strains.</title>
        <authorList>
            <person name="Klenk H.-P."/>
        </authorList>
    </citation>
    <scope>NUCLEOTIDE SEQUENCE [LARGE SCALE GENOMIC DNA]</scope>
    <source>
        <strain evidence="4 5">DSM 45876</strain>
    </source>
</reference>
<sequence>MRLRAVIAVVTLAISLGTAVSAEAAVRPPDGSVTAAGAEGFDFAQPEVVATGLEAPWGLDFLPDGSALVAQRNQGTVLRVRPGQPTAQVARIAGVVGGGEGGLLGLAVSPRYRLDRWVYVCFTTASDIRIARFRLNAPQRQQVIFNGPVRASIHNGGRIAFGPDGMLYVGVGDAGVPANAQNLASRNGKILRIRPNGGVPAGNPFPGSPVFSYGHRNVQGLAWDAQGRLFATEFGQATWDEVNRIVPGGNYGWPVVEGPSNDPRFRAPVVVWPPAQASPSGAAFAGGTLFVAALRGARLWTVPISPAGTVGTPSAELVGAYGRLRTVEVAPDGSLWVATSNRDGNGTPRPQDDRVLRFTTGERQPPPAGRAGFRPADPAQP</sequence>
<dbReference type="AlphaFoldDB" id="A0A7Y9X5V6"/>
<accession>A0A7Y9X5V6</accession>
<feature type="domain" description="Glucose/Sorbosone dehydrogenase" evidence="3">
    <location>
        <begin position="53"/>
        <end position="345"/>
    </location>
</feature>
<dbReference type="InterPro" id="IPR012938">
    <property type="entry name" value="Glc/Sorbosone_DH"/>
</dbReference>
<proteinExistence type="predicted"/>
<name>A0A7Y9X5V6_9ACTN</name>
<gene>
    <name evidence="4" type="ORF">HNR22_005240</name>
</gene>
<dbReference type="PANTHER" id="PTHR19328">
    <property type="entry name" value="HEDGEHOG-INTERACTING PROTEIN"/>
    <property type="match status" value="1"/>
</dbReference>
<dbReference type="PANTHER" id="PTHR19328:SF13">
    <property type="entry name" value="HIPL1 PROTEIN"/>
    <property type="match status" value="1"/>
</dbReference>
<dbReference type="Pfam" id="PF07995">
    <property type="entry name" value="GSDH"/>
    <property type="match status" value="1"/>
</dbReference>
<keyword evidence="2" id="KW-0732">Signal</keyword>
<keyword evidence="5" id="KW-1185">Reference proteome</keyword>
<feature type="compositionally biased region" description="Low complexity" evidence="1">
    <location>
        <begin position="369"/>
        <end position="381"/>
    </location>
</feature>
<feature type="signal peptide" evidence="2">
    <location>
        <begin position="1"/>
        <end position="24"/>
    </location>
</feature>
<evidence type="ECO:0000256" key="1">
    <source>
        <dbReference type="SAM" id="MobiDB-lite"/>
    </source>
</evidence>
<dbReference type="Gene3D" id="2.120.10.30">
    <property type="entry name" value="TolB, C-terminal domain"/>
    <property type="match status" value="1"/>
</dbReference>
<dbReference type="Proteomes" id="UP000523545">
    <property type="component" value="Unassembled WGS sequence"/>
</dbReference>
<dbReference type="InterPro" id="IPR011042">
    <property type="entry name" value="6-blade_b-propeller_TolB-like"/>
</dbReference>
<dbReference type="EMBL" id="JACCHK010000001">
    <property type="protein sequence ID" value="NYH45513.1"/>
    <property type="molecule type" value="Genomic_DNA"/>
</dbReference>
<evidence type="ECO:0000259" key="3">
    <source>
        <dbReference type="Pfam" id="PF07995"/>
    </source>
</evidence>
<dbReference type="SUPFAM" id="SSF50952">
    <property type="entry name" value="Soluble quinoprotein glucose dehydrogenase"/>
    <property type="match status" value="1"/>
</dbReference>
<evidence type="ECO:0000313" key="4">
    <source>
        <dbReference type="EMBL" id="NYH45513.1"/>
    </source>
</evidence>